<gene>
    <name evidence="1" type="ORF">NTH_03978</name>
</gene>
<dbReference type="EMBL" id="CP030941">
    <property type="protein sequence ID" value="UUP19475.1"/>
    <property type="molecule type" value="Genomic_DNA"/>
</dbReference>
<name>A0ABY5MNB2_9HYPH</name>
<protein>
    <recommendedName>
        <fullName evidence="3">Integrase</fullName>
    </recommendedName>
</protein>
<proteinExistence type="predicted"/>
<keyword evidence="2" id="KW-1185">Reference proteome</keyword>
<evidence type="ECO:0008006" key="3">
    <source>
        <dbReference type="Google" id="ProtNLM"/>
    </source>
</evidence>
<evidence type="ECO:0000313" key="2">
    <source>
        <dbReference type="Proteomes" id="UP001342418"/>
    </source>
</evidence>
<reference evidence="1 2" key="1">
    <citation type="submission" date="2018-07" db="EMBL/GenBank/DDBJ databases">
        <title>Genome sequence of Nitratireductor thuwali#1536.</title>
        <authorList>
            <person name="Michoud G."/>
            <person name="Merlino G."/>
            <person name="Sefrji F.O."/>
            <person name="Daffonchio D."/>
        </authorList>
    </citation>
    <scope>NUCLEOTIDE SEQUENCE [LARGE SCALE GENOMIC DNA]</scope>
    <source>
        <strain evidence="2">Nit1536</strain>
    </source>
</reference>
<organism evidence="1 2">
    <name type="scientific">Nitratireductor thuwali</name>
    <dbReference type="NCBI Taxonomy" id="2267699"/>
    <lineage>
        <taxon>Bacteria</taxon>
        <taxon>Pseudomonadati</taxon>
        <taxon>Pseudomonadota</taxon>
        <taxon>Alphaproteobacteria</taxon>
        <taxon>Hyphomicrobiales</taxon>
        <taxon>Phyllobacteriaceae</taxon>
        <taxon>Nitratireductor</taxon>
    </lineage>
</organism>
<accession>A0ABY5MNB2</accession>
<sequence length="80" mass="8876">MAGQGKPSKAEGFTTVADIGLTHKDVHEARLIRDAEIADPGITRRTLDECIEAKQEPTKVRASQARQALDQLYLMFTTTY</sequence>
<dbReference type="Proteomes" id="UP001342418">
    <property type="component" value="Chromosome"/>
</dbReference>
<evidence type="ECO:0000313" key="1">
    <source>
        <dbReference type="EMBL" id="UUP19475.1"/>
    </source>
</evidence>